<feature type="region of interest" description="Disordered" evidence="1">
    <location>
        <begin position="138"/>
        <end position="204"/>
    </location>
</feature>
<accession>A0AAJ0FI46</accession>
<dbReference type="EMBL" id="MU839005">
    <property type="protein sequence ID" value="KAK1768402.1"/>
    <property type="molecule type" value="Genomic_DNA"/>
</dbReference>
<reference evidence="2" key="1">
    <citation type="submission" date="2023-06" db="EMBL/GenBank/DDBJ databases">
        <title>Genome-scale phylogeny and comparative genomics of the fungal order Sordariales.</title>
        <authorList>
            <consortium name="Lawrence Berkeley National Laboratory"/>
            <person name="Hensen N."/>
            <person name="Bonometti L."/>
            <person name="Westerberg I."/>
            <person name="Brannstrom I.O."/>
            <person name="Guillou S."/>
            <person name="Cros-Aarteil S."/>
            <person name="Calhoun S."/>
            <person name="Haridas S."/>
            <person name="Kuo A."/>
            <person name="Mondo S."/>
            <person name="Pangilinan J."/>
            <person name="Riley R."/>
            <person name="Labutti K."/>
            <person name="Andreopoulos B."/>
            <person name="Lipzen A."/>
            <person name="Chen C."/>
            <person name="Yanf M."/>
            <person name="Daum C."/>
            <person name="Ng V."/>
            <person name="Clum A."/>
            <person name="Steindorff A."/>
            <person name="Ohm R."/>
            <person name="Martin F."/>
            <person name="Silar P."/>
            <person name="Natvig D."/>
            <person name="Lalanne C."/>
            <person name="Gautier V."/>
            <person name="Ament-Velasquez S.L."/>
            <person name="Kruys A."/>
            <person name="Hutchinson M.I."/>
            <person name="Powell A.J."/>
            <person name="Barry K."/>
            <person name="Miller A.N."/>
            <person name="Grigoriev I.V."/>
            <person name="Debuchy R."/>
            <person name="Gladieux P."/>
            <person name="Thoren M.H."/>
            <person name="Johannesson H."/>
        </authorList>
    </citation>
    <scope>NUCLEOTIDE SEQUENCE</scope>
    <source>
        <strain evidence="2">8032-3</strain>
    </source>
</reference>
<sequence>MGFYNRPALARGQEAYWTTRADNSSNGHHGQPVPSTPFISTHPYHGTAPTLPPVRSLLLHGAHARGRQVHSTHGSWKKISNRIAKCDCCENRCSGVGQQCTDCGANVCHACAVSGRWLGMGNHHMNLSALDWSLAPSKKSRPVQTGSYAKGATSATATSAGRGKRARPNATHTGARPSKRKASGPAATSSQEGPLNQTAKRSKISDKVTEYNADAGAADHHWPAELGRFPDWLLDPTPSTTSSGSVTVAAAADSPRLAAATTLQRMKSMHDPPPGNIATGDKGKKEVEGYNIDPMLSAGSQDTSMLRTGCSAWRWEI</sequence>
<dbReference type="AlphaFoldDB" id="A0AAJ0FI46"/>
<gene>
    <name evidence="2" type="ORF">QBC33DRAFT_568754</name>
</gene>
<dbReference type="Proteomes" id="UP001244011">
    <property type="component" value="Unassembled WGS sequence"/>
</dbReference>
<protein>
    <submittedName>
        <fullName evidence="2">Uncharacterized protein</fullName>
    </submittedName>
</protein>
<keyword evidence="3" id="KW-1185">Reference proteome</keyword>
<evidence type="ECO:0000313" key="3">
    <source>
        <dbReference type="Proteomes" id="UP001244011"/>
    </source>
</evidence>
<name>A0AAJ0FI46_9PEZI</name>
<organism evidence="2 3">
    <name type="scientific">Phialemonium atrogriseum</name>
    <dbReference type="NCBI Taxonomy" id="1093897"/>
    <lineage>
        <taxon>Eukaryota</taxon>
        <taxon>Fungi</taxon>
        <taxon>Dikarya</taxon>
        <taxon>Ascomycota</taxon>
        <taxon>Pezizomycotina</taxon>
        <taxon>Sordariomycetes</taxon>
        <taxon>Sordariomycetidae</taxon>
        <taxon>Cephalothecales</taxon>
        <taxon>Cephalothecaceae</taxon>
        <taxon>Phialemonium</taxon>
    </lineage>
</organism>
<feature type="compositionally biased region" description="Polar residues" evidence="1">
    <location>
        <begin position="186"/>
        <end position="199"/>
    </location>
</feature>
<evidence type="ECO:0000313" key="2">
    <source>
        <dbReference type="EMBL" id="KAK1768402.1"/>
    </source>
</evidence>
<dbReference type="RefSeq" id="XP_060284615.1">
    <property type="nucleotide sequence ID" value="XM_060430518.1"/>
</dbReference>
<feature type="compositionally biased region" description="Low complexity" evidence="1">
    <location>
        <begin position="145"/>
        <end position="161"/>
    </location>
</feature>
<proteinExistence type="predicted"/>
<comment type="caution">
    <text evidence="2">The sequence shown here is derived from an EMBL/GenBank/DDBJ whole genome shotgun (WGS) entry which is preliminary data.</text>
</comment>
<evidence type="ECO:0000256" key="1">
    <source>
        <dbReference type="SAM" id="MobiDB-lite"/>
    </source>
</evidence>
<dbReference type="GeneID" id="85313705"/>